<accession>A0A0D9NR28</accession>
<dbReference type="AlphaFoldDB" id="A0A0D9NR28"/>
<feature type="signal peptide" evidence="1">
    <location>
        <begin position="1"/>
        <end position="20"/>
    </location>
</feature>
<evidence type="ECO:0000256" key="1">
    <source>
        <dbReference type="SAM" id="SignalP"/>
    </source>
</evidence>
<reference evidence="4" key="1">
    <citation type="journal article" date="2014" name="BMC Genomics">
        <title>The genome sequence of the biocontrol fungus Metarhizium anisopliae and comparative genomics of Metarhizium species.</title>
        <authorList>
            <person name="Pattemore J.A."/>
            <person name="Hane J.K."/>
            <person name="Williams A.H."/>
            <person name="Wilson B.A."/>
            <person name="Stodart B.J."/>
            <person name="Ash G.J."/>
        </authorList>
    </citation>
    <scope>NUCLEOTIDE SEQUENCE [LARGE SCALE GENOMIC DNA]</scope>
    <source>
        <strain evidence="4">BRIP 53293</strain>
    </source>
</reference>
<dbReference type="Proteomes" id="UP000054544">
    <property type="component" value="Unassembled WGS sequence"/>
</dbReference>
<dbReference type="Pfam" id="PF12697">
    <property type="entry name" value="Abhydrolase_6"/>
    <property type="match status" value="1"/>
</dbReference>
<organism evidence="3 4">
    <name type="scientific">Metarhizium anisopliae BRIP 53293</name>
    <dbReference type="NCBI Taxonomy" id="1291518"/>
    <lineage>
        <taxon>Eukaryota</taxon>
        <taxon>Fungi</taxon>
        <taxon>Dikarya</taxon>
        <taxon>Ascomycota</taxon>
        <taxon>Pezizomycotina</taxon>
        <taxon>Sordariomycetes</taxon>
        <taxon>Hypocreomycetidae</taxon>
        <taxon>Hypocreales</taxon>
        <taxon>Clavicipitaceae</taxon>
        <taxon>Metarhizium</taxon>
    </lineage>
</organism>
<evidence type="ECO:0000313" key="4">
    <source>
        <dbReference type="Proteomes" id="UP000054544"/>
    </source>
</evidence>
<dbReference type="InterPro" id="IPR029058">
    <property type="entry name" value="AB_hydrolase_fold"/>
</dbReference>
<dbReference type="PANTHER" id="PTHR42886">
    <property type="entry name" value="RE40534P-RELATED"/>
    <property type="match status" value="1"/>
</dbReference>
<dbReference type="Gene3D" id="3.40.50.1820">
    <property type="entry name" value="alpha/beta hydrolase"/>
    <property type="match status" value="1"/>
</dbReference>
<dbReference type="PANTHER" id="PTHR42886:SF87">
    <property type="entry name" value="AB HYDROLASE-1 DOMAIN-CONTAINING PROTEIN"/>
    <property type="match status" value="1"/>
</dbReference>
<evidence type="ECO:0000259" key="2">
    <source>
        <dbReference type="Pfam" id="PF12697"/>
    </source>
</evidence>
<feature type="chain" id="PRO_5002341789" description="AB hydrolase-1 domain-containing protein" evidence="1">
    <location>
        <begin position="21"/>
        <end position="372"/>
    </location>
</feature>
<evidence type="ECO:0000313" key="3">
    <source>
        <dbReference type="EMBL" id="KJK76213.1"/>
    </source>
</evidence>
<sequence length="372" mass="40570">MVRSLLLLTILSLTAGLSVARRCQNITIPISISSRNGIFSLATPANDVDVTDFVLNNFRAGVNYTDDVLQGYKTIEANYNLAATYCTPESGHGKSLQVLTHGVGINRDYWDFSYNNYNYSYVDRALAQGYSTLIYDRLGIGESSRGDPIQELQASLEVSALHQLTKLLRQSKVPGIKTKFDKIFHVGHSFGSILTYGLTTKYPEDSDGIVLTGFSVDETFFTWFGYASNWVVANSNPAFKQFPNGYVALGTAQAFQAVAFAPSNFDLALPAAANSISQPIPLGEILTIGSPQEVSNPFKGPVLVVDGDRDLIFCGGNCSSSTPSAAELVRPKFTKVTDFEAVIVPQTGHLLNFEYSHPTAYSAIIDFLNRHV</sequence>
<dbReference type="SUPFAM" id="SSF53474">
    <property type="entry name" value="alpha/beta-Hydrolases"/>
    <property type="match status" value="1"/>
</dbReference>
<keyword evidence="1" id="KW-0732">Signal</keyword>
<dbReference type="EMBL" id="KE384747">
    <property type="protein sequence ID" value="KJK76213.1"/>
    <property type="molecule type" value="Genomic_DNA"/>
</dbReference>
<dbReference type="STRING" id="1291518.A0A0D9NR28"/>
<name>A0A0D9NR28_METAN</name>
<keyword evidence="4" id="KW-1185">Reference proteome</keyword>
<protein>
    <recommendedName>
        <fullName evidence="2">AB hydrolase-1 domain-containing protein</fullName>
    </recommendedName>
</protein>
<dbReference type="OrthoDB" id="190201at2759"/>
<feature type="domain" description="AB hydrolase-1" evidence="2">
    <location>
        <begin position="98"/>
        <end position="361"/>
    </location>
</feature>
<gene>
    <name evidence="3" type="ORF">H634G_08619</name>
</gene>
<dbReference type="InterPro" id="IPR000073">
    <property type="entry name" value="AB_hydrolase_1"/>
</dbReference>
<proteinExistence type="predicted"/>